<dbReference type="AlphaFoldDB" id="A0A329S735"/>
<dbReference type="EMBL" id="MJFZ01000278">
    <property type="protein sequence ID" value="RAW32429.1"/>
    <property type="molecule type" value="Genomic_DNA"/>
</dbReference>
<evidence type="ECO:0000313" key="3">
    <source>
        <dbReference type="EMBL" id="KAG2911517.1"/>
    </source>
</evidence>
<accession>A0A329S735</accession>
<dbReference type="Proteomes" id="UP000735874">
    <property type="component" value="Unassembled WGS sequence"/>
</dbReference>
<proteinExistence type="predicted"/>
<protein>
    <submittedName>
        <fullName evidence="6">Uncharacterized protein</fullName>
    </submittedName>
</protein>
<name>A0A329S735_9STRA</name>
<dbReference type="EMBL" id="RCMV01000118">
    <property type="protein sequence ID" value="KAG3224260.1"/>
    <property type="molecule type" value="Genomic_DNA"/>
</dbReference>
<reference evidence="1" key="2">
    <citation type="submission" date="2018-10" db="EMBL/GenBank/DDBJ databases">
        <title>Effector identification in a new, highly contiguous assembly of the strawberry crown rot pathogen Phytophthora cactorum.</title>
        <authorList>
            <person name="Armitage A.D."/>
            <person name="Nellist C.F."/>
            <person name="Bates H."/>
            <person name="Vickerstaff R.J."/>
            <person name="Harrison R.J."/>
        </authorList>
    </citation>
    <scope>NUCLEOTIDE SEQUENCE</scope>
    <source>
        <strain evidence="1">15-7</strain>
        <strain evidence="2">4032</strain>
        <strain evidence="3">4040</strain>
        <strain evidence="4">P415</strain>
        <strain evidence="5">P421</strain>
    </source>
</reference>
<dbReference type="EMBL" id="RCMG01000821">
    <property type="protein sequence ID" value="KAG2846079.1"/>
    <property type="molecule type" value="Genomic_DNA"/>
</dbReference>
<dbReference type="EMBL" id="RCML01000167">
    <property type="protein sequence ID" value="KAG2987695.1"/>
    <property type="molecule type" value="Genomic_DNA"/>
</dbReference>
<evidence type="ECO:0000313" key="7">
    <source>
        <dbReference type="Proteomes" id="UP000251314"/>
    </source>
</evidence>
<dbReference type="EMBL" id="RCMK01000814">
    <property type="protein sequence ID" value="KAG2911517.1"/>
    <property type="molecule type" value="Genomic_DNA"/>
</dbReference>
<evidence type="ECO:0000313" key="4">
    <source>
        <dbReference type="EMBL" id="KAG2987695.1"/>
    </source>
</evidence>
<evidence type="ECO:0000313" key="5">
    <source>
        <dbReference type="EMBL" id="KAG3224260.1"/>
    </source>
</evidence>
<comment type="caution">
    <text evidence="6">The sequence shown here is derived from an EMBL/GenBank/DDBJ whole genome shotgun (WGS) entry which is preliminary data.</text>
</comment>
<dbReference type="EMBL" id="RCMI01000830">
    <property type="protein sequence ID" value="KAG2896599.1"/>
    <property type="molecule type" value="Genomic_DNA"/>
</dbReference>
<dbReference type="Proteomes" id="UP000736787">
    <property type="component" value="Unassembled WGS sequence"/>
</dbReference>
<reference evidence="6 7" key="1">
    <citation type="submission" date="2018-01" db="EMBL/GenBank/DDBJ databases">
        <title>Draft genome of the strawberry crown rot pathogen Phytophthora cactorum.</title>
        <authorList>
            <person name="Armitage A.D."/>
            <person name="Lysoe E."/>
            <person name="Nellist C.F."/>
            <person name="Harrison R.J."/>
            <person name="Brurberg M.B."/>
        </authorList>
    </citation>
    <scope>NUCLEOTIDE SEQUENCE [LARGE SCALE GENOMIC DNA]</scope>
    <source>
        <strain evidence="6 7">10300</strain>
    </source>
</reference>
<organism evidence="6 7">
    <name type="scientific">Phytophthora cactorum</name>
    <dbReference type="NCBI Taxonomy" id="29920"/>
    <lineage>
        <taxon>Eukaryota</taxon>
        <taxon>Sar</taxon>
        <taxon>Stramenopiles</taxon>
        <taxon>Oomycota</taxon>
        <taxon>Peronosporomycetes</taxon>
        <taxon>Peronosporales</taxon>
        <taxon>Peronosporaceae</taxon>
        <taxon>Phytophthora</taxon>
    </lineage>
</organism>
<dbReference type="VEuPathDB" id="FungiDB:PC110_g11250"/>
<gene>
    <name evidence="6" type="ORF">PC110_g11250</name>
    <name evidence="1" type="ORF">PC113_g18049</name>
    <name evidence="2" type="ORF">PC115_g17469</name>
    <name evidence="3" type="ORF">PC117_g19150</name>
    <name evidence="4" type="ORF">PC118_g7155</name>
    <name evidence="5" type="ORF">PC129_g5079</name>
</gene>
<evidence type="ECO:0000313" key="1">
    <source>
        <dbReference type="EMBL" id="KAG2846079.1"/>
    </source>
</evidence>
<evidence type="ECO:0000313" key="6">
    <source>
        <dbReference type="EMBL" id="RAW32429.1"/>
    </source>
</evidence>
<keyword evidence="7" id="KW-1185">Reference proteome</keyword>
<dbReference type="Proteomes" id="UP000760860">
    <property type="component" value="Unassembled WGS sequence"/>
</dbReference>
<dbReference type="Proteomes" id="UP000251314">
    <property type="component" value="Unassembled WGS sequence"/>
</dbReference>
<dbReference type="Proteomes" id="UP000774804">
    <property type="component" value="Unassembled WGS sequence"/>
</dbReference>
<sequence length="44" mass="5058">MAEKMDALRDGDEGFRRCYTPKECHEHPMRKSFLQDVGAFGPLS</sequence>
<evidence type="ECO:0000313" key="2">
    <source>
        <dbReference type="EMBL" id="KAG2896599.1"/>
    </source>
</evidence>
<dbReference type="Proteomes" id="UP000697107">
    <property type="component" value="Unassembled WGS sequence"/>
</dbReference>